<dbReference type="InterPro" id="IPR018511">
    <property type="entry name" value="Hemolysin-typ_Ca-bd_CS"/>
</dbReference>
<dbReference type="PRINTS" id="PR00313">
    <property type="entry name" value="CABNDNGRPT"/>
</dbReference>
<dbReference type="Pfam" id="PF00353">
    <property type="entry name" value="HemolysinCabind"/>
    <property type="match status" value="5"/>
</dbReference>
<dbReference type="PANTHER" id="PTHR38340">
    <property type="entry name" value="S-LAYER PROTEIN"/>
    <property type="match status" value="1"/>
</dbReference>
<comment type="subcellular location">
    <subcellularLocation>
        <location evidence="1">Secreted</location>
    </subcellularLocation>
</comment>
<protein>
    <submittedName>
        <fullName evidence="3">Hemolysin-type calcium-binding repeat-containing protein</fullName>
    </submittedName>
</protein>
<dbReference type="PROSITE" id="PS00330">
    <property type="entry name" value="HEMOLYSIN_CALCIUM"/>
    <property type="match status" value="3"/>
</dbReference>
<evidence type="ECO:0000256" key="1">
    <source>
        <dbReference type="ARBA" id="ARBA00004613"/>
    </source>
</evidence>
<accession>A0A1I2XG50</accession>
<name>A0A1I2XG50_9RHOB</name>
<evidence type="ECO:0000256" key="2">
    <source>
        <dbReference type="ARBA" id="ARBA00022525"/>
    </source>
</evidence>
<dbReference type="InterPro" id="IPR050557">
    <property type="entry name" value="RTX_toxin/Mannuronan_C5-epim"/>
</dbReference>
<organism evidence="3 4">
    <name type="scientific">Paracoccus aminovorans</name>
    <dbReference type="NCBI Taxonomy" id="34004"/>
    <lineage>
        <taxon>Bacteria</taxon>
        <taxon>Pseudomonadati</taxon>
        <taxon>Pseudomonadota</taxon>
        <taxon>Alphaproteobacteria</taxon>
        <taxon>Rhodobacterales</taxon>
        <taxon>Paracoccaceae</taxon>
        <taxon>Paracoccus</taxon>
    </lineage>
</organism>
<dbReference type="SUPFAM" id="SSF51120">
    <property type="entry name" value="beta-Roll"/>
    <property type="match status" value="2"/>
</dbReference>
<keyword evidence="4" id="KW-1185">Reference proteome</keyword>
<evidence type="ECO:0000313" key="4">
    <source>
        <dbReference type="Proteomes" id="UP000183635"/>
    </source>
</evidence>
<dbReference type="AlphaFoldDB" id="A0A1I2XG50"/>
<dbReference type="EMBL" id="FOPU01000001">
    <property type="protein sequence ID" value="SFH12392.1"/>
    <property type="molecule type" value="Genomic_DNA"/>
</dbReference>
<sequence>MPTNNDDIIYSTSLNDRILGLVGADTFYWTPSGRDTFIGGDQGERYDANPYLDRTGGDQLHIQGNVGAQVRFVTTEDGLVSVGAHTLKFEGIERFYGTSGNDTIRGAGAMVTAEHFGTPTHGLTIYAGAGHDIITGTSMDDILDGGPGNDSIWGGAGNDFIQSSTGNDLIYGGAGDENIRWGLGDAYWHNPGNDTIYGGPGHDLINVWVWEHGDGDGARGGSVNIASTRADGAFAGTATVGSSSGVSTLRFQGIEQGWTHNGNDTVTGANAKVTGNIGFQWNTRWGDDRLTGSAGNDTLEGGEGRDTIEGGRGNDLISANGEFYNWNTAGDGDVDTLIFHGGFGHDTVLAFDVGLDILQFDRGMSYSVSEVARGTLLTFNTGDTILLSNVFDF</sequence>
<dbReference type="Proteomes" id="UP000183635">
    <property type="component" value="Unassembled WGS sequence"/>
</dbReference>
<dbReference type="PANTHER" id="PTHR38340:SF1">
    <property type="entry name" value="S-LAYER PROTEIN"/>
    <property type="match status" value="1"/>
</dbReference>
<proteinExistence type="predicted"/>
<dbReference type="RefSeq" id="WP_074965945.1">
    <property type="nucleotide sequence ID" value="NZ_CBCRYP010000002.1"/>
</dbReference>
<dbReference type="GO" id="GO:0005576">
    <property type="term" value="C:extracellular region"/>
    <property type="evidence" value="ECO:0007669"/>
    <property type="project" value="UniProtKB-SubCell"/>
</dbReference>
<dbReference type="InterPro" id="IPR001343">
    <property type="entry name" value="Hemolysn_Ca-bd"/>
</dbReference>
<dbReference type="Gene3D" id="2.150.10.10">
    <property type="entry name" value="Serralysin-like metalloprotease, C-terminal"/>
    <property type="match status" value="2"/>
</dbReference>
<dbReference type="GO" id="GO:0005509">
    <property type="term" value="F:calcium ion binding"/>
    <property type="evidence" value="ECO:0007669"/>
    <property type="project" value="InterPro"/>
</dbReference>
<evidence type="ECO:0000313" key="3">
    <source>
        <dbReference type="EMBL" id="SFH12392.1"/>
    </source>
</evidence>
<keyword evidence="2" id="KW-0964">Secreted</keyword>
<reference evidence="3 4" key="1">
    <citation type="submission" date="2016-10" db="EMBL/GenBank/DDBJ databases">
        <authorList>
            <person name="de Groot N.N."/>
        </authorList>
    </citation>
    <scope>NUCLEOTIDE SEQUENCE [LARGE SCALE GENOMIC DNA]</scope>
    <source>
        <strain evidence="3 4">DSM 8537</strain>
    </source>
</reference>
<gene>
    <name evidence="3" type="ORF">SAMN04488021_101308</name>
</gene>
<dbReference type="OrthoDB" id="7779218at2"/>
<dbReference type="InterPro" id="IPR011049">
    <property type="entry name" value="Serralysin-like_metalloprot_C"/>
</dbReference>
<dbReference type="STRING" id="34004.SAMN04488021_101308"/>